<comment type="caution">
    <text evidence="1">The sequence shown here is derived from an EMBL/GenBank/DDBJ whole genome shotgun (WGS) entry which is preliminary data.</text>
</comment>
<name>A0A1X2YR65_BIFAD</name>
<accession>A0A1X2YR65</accession>
<organism evidence="1 2">
    <name type="scientific">Bifidobacterium adolescentis</name>
    <dbReference type="NCBI Taxonomy" id="1680"/>
    <lineage>
        <taxon>Bacteria</taxon>
        <taxon>Bacillati</taxon>
        <taxon>Actinomycetota</taxon>
        <taxon>Actinomycetes</taxon>
        <taxon>Bifidobacteriales</taxon>
        <taxon>Bifidobacteriaceae</taxon>
        <taxon>Bifidobacterium</taxon>
    </lineage>
</organism>
<evidence type="ECO:0000313" key="1">
    <source>
        <dbReference type="EMBL" id="OSG84652.1"/>
    </source>
</evidence>
<reference evidence="1 2" key="1">
    <citation type="journal article" date="2016" name="Sci. Rep.">
        <title>Evaluation of genetic diversity among strains of the human gut commensal Bifidobacterium adolescentis.</title>
        <authorList>
            <person name="Duranti S."/>
            <person name="Milani C."/>
            <person name="Lugli G.A."/>
            <person name="Mancabelli L."/>
            <person name="Turroni F."/>
            <person name="Ferrario C."/>
            <person name="Mangifesta M."/>
            <person name="Viappiani A."/>
            <person name="Sanchez B."/>
            <person name="Margolles A."/>
            <person name="van Sinderen D."/>
            <person name="Ventura M."/>
        </authorList>
    </citation>
    <scope>NUCLEOTIDE SEQUENCE [LARGE SCALE GENOMIC DNA]</scope>
    <source>
        <strain evidence="1 2">487B</strain>
    </source>
</reference>
<sequence length="120" mass="13740">MYSKISEDTYRKLVDKLVKIPYVTGAHATHAIFGDGIEVAFQCPYMGKMFEYYLVADSQRNGRRSYRWSGGVYTVSVEHWTFDDGEYTPVDLPSHKLESLNVDGLYDAIVSDLDKAMREL</sequence>
<dbReference type="AlphaFoldDB" id="A0A1X2YR65"/>
<evidence type="ECO:0000313" key="2">
    <source>
        <dbReference type="Proteomes" id="UP000193377"/>
    </source>
</evidence>
<dbReference type="EMBL" id="LNKD01000008">
    <property type="protein sequence ID" value="OSG84652.1"/>
    <property type="molecule type" value="Genomic_DNA"/>
</dbReference>
<gene>
    <name evidence="1" type="ORF">B0487_2139</name>
</gene>
<dbReference type="RefSeq" id="WP_085393565.1">
    <property type="nucleotide sequence ID" value="NZ_LNKD01000008.1"/>
</dbReference>
<proteinExistence type="predicted"/>
<protein>
    <submittedName>
        <fullName evidence="1">Uncharacterized protein</fullName>
    </submittedName>
</protein>
<dbReference type="Proteomes" id="UP000193377">
    <property type="component" value="Unassembled WGS sequence"/>
</dbReference>